<dbReference type="Proteomes" id="UP000570166">
    <property type="component" value="Unassembled WGS sequence"/>
</dbReference>
<feature type="chain" id="PRO_5032489919" evidence="1">
    <location>
        <begin position="24"/>
        <end position="141"/>
    </location>
</feature>
<protein>
    <submittedName>
        <fullName evidence="2">Uncharacterized protein</fullName>
    </submittedName>
</protein>
<dbReference type="EMBL" id="JACEIB010000027">
    <property type="protein sequence ID" value="MBA2936532.1"/>
    <property type="molecule type" value="Genomic_DNA"/>
</dbReference>
<gene>
    <name evidence="2" type="ORF">HZF05_20820</name>
</gene>
<keyword evidence="3" id="KW-1185">Reference proteome</keyword>
<comment type="caution">
    <text evidence="2">The sequence shown here is derived from an EMBL/GenBank/DDBJ whole genome shotgun (WGS) entry which is preliminary data.</text>
</comment>
<feature type="signal peptide" evidence="1">
    <location>
        <begin position="1"/>
        <end position="23"/>
    </location>
</feature>
<accession>A0A838LCD9</accession>
<name>A0A838LCD9_9SPHN</name>
<sequence>MKKYLLALFSAGTLIACAGIAIAAQPGLSFAALEYQQPRDPLLPSNQSADIVEHTPQADIAPAVDEISAAIPAGTPRAAAEALLARAGAHCRQRDAASERCTYFDVETRDEYVDAVHWNVRLNLAGDQVQGISVDRSWVRS</sequence>
<dbReference type="PROSITE" id="PS51257">
    <property type="entry name" value="PROKAR_LIPOPROTEIN"/>
    <property type="match status" value="1"/>
</dbReference>
<keyword evidence="1" id="KW-0732">Signal</keyword>
<dbReference type="AlphaFoldDB" id="A0A838LCD9"/>
<evidence type="ECO:0000256" key="1">
    <source>
        <dbReference type="SAM" id="SignalP"/>
    </source>
</evidence>
<organism evidence="2 3">
    <name type="scientific">Sphingomonas chungangi</name>
    <dbReference type="NCBI Taxonomy" id="2683589"/>
    <lineage>
        <taxon>Bacteria</taxon>
        <taxon>Pseudomonadati</taxon>
        <taxon>Pseudomonadota</taxon>
        <taxon>Alphaproteobacteria</taxon>
        <taxon>Sphingomonadales</taxon>
        <taxon>Sphingomonadaceae</taxon>
        <taxon>Sphingomonas</taxon>
    </lineage>
</organism>
<evidence type="ECO:0000313" key="3">
    <source>
        <dbReference type="Proteomes" id="UP000570166"/>
    </source>
</evidence>
<dbReference type="RefSeq" id="WP_160364371.1">
    <property type="nucleotide sequence ID" value="NZ_JACEIB010000027.1"/>
</dbReference>
<proteinExistence type="predicted"/>
<evidence type="ECO:0000313" key="2">
    <source>
        <dbReference type="EMBL" id="MBA2936532.1"/>
    </source>
</evidence>
<reference evidence="2 3" key="1">
    <citation type="submission" date="2020-07" db="EMBL/GenBank/DDBJ databases">
        <authorList>
            <person name="Sun Q."/>
        </authorList>
    </citation>
    <scope>NUCLEOTIDE SEQUENCE [LARGE SCALE GENOMIC DNA]</scope>
    <source>
        <strain evidence="2 3">CGMCC 1.13654</strain>
    </source>
</reference>